<organism evidence="4 5">
    <name type="scientific">Vibrio marisflavi CECT 7928</name>
    <dbReference type="NCBI Taxonomy" id="634439"/>
    <lineage>
        <taxon>Bacteria</taxon>
        <taxon>Pseudomonadati</taxon>
        <taxon>Pseudomonadota</taxon>
        <taxon>Gammaproteobacteria</taxon>
        <taxon>Vibrionales</taxon>
        <taxon>Vibrionaceae</taxon>
        <taxon>Vibrio</taxon>
    </lineage>
</organism>
<comment type="caution">
    <text evidence="4">The sequence shown here is derived from an EMBL/GenBank/DDBJ whole genome shotgun (WGS) entry which is preliminary data.</text>
</comment>
<dbReference type="RefSeq" id="WP_237360303.1">
    <property type="nucleotide sequence ID" value="NZ_CAKLDM010000001.1"/>
</dbReference>
<evidence type="ECO:0000256" key="1">
    <source>
        <dbReference type="ARBA" id="ARBA00023125"/>
    </source>
</evidence>
<evidence type="ECO:0000313" key="4">
    <source>
        <dbReference type="EMBL" id="CAH0537093.1"/>
    </source>
</evidence>
<accession>A0ABM9A0Y8</accession>
<evidence type="ECO:0000259" key="3">
    <source>
        <dbReference type="PROSITE" id="PS50977"/>
    </source>
</evidence>
<keyword evidence="1 2" id="KW-0238">DNA-binding</keyword>
<reference evidence="4" key="1">
    <citation type="submission" date="2021-11" db="EMBL/GenBank/DDBJ databases">
        <authorList>
            <person name="Rodrigo-Torres L."/>
            <person name="Arahal R. D."/>
            <person name="Lucena T."/>
        </authorList>
    </citation>
    <scope>NUCLEOTIDE SEQUENCE</scope>
    <source>
        <strain evidence="4">CECT 7928</strain>
    </source>
</reference>
<feature type="domain" description="HTH tetR-type" evidence="3">
    <location>
        <begin position="16"/>
        <end position="78"/>
    </location>
</feature>
<dbReference type="EMBL" id="CAKLDM010000001">
    <property type="protein sequence ID" value="CAH0537093.1"/>
    <property type="molecule type" value="Genomic_DNA"/>
</dbReference>
<sequence>MKNSTTHVGRPKAGERDVYSTIIDTTKRLVTETETPLKGITTSSISTNAGVSRSLIRYYFGSKDALMETVIEELVSAFFNKLSDVISGVSHQYLIDDIGGIFLDGMKNPNITSFFSKISSLQENDKARVFFNKVIVEYTNRFHSSISGHFESSVKFSKRENEKLLILSIVSLMMQPTSFSSRIYPELKQPSRK</sequence>
<dbReference type="PROSITE" id="PS50977">
    <property type="entry name" value="HTH_TETR_2"/>
    <property type="match status" value="1"/>
</dbReference>
<evidence type="ECO:0000256" key="2">
    <source>
        <dbReference type="PROSITE-ProRule" id="PRU00335"/>
    </source>
</evidence>
<dbReference type="SUPFAM" id="SSF46689">
    <property type="entry name" value="Homeodomain-like"/>
    <property type="match status" value="1"/>
</dbReference>
<dbReference type="InterPro" id="IPR001647">
    <property type="entry name" value="HTH_TetR"/>
</dbReference>
<dbReference type="Pfam" id="PF00440">
    <property type="entry name" value="TetR_N"/>
    <property type="match status" value="1"/>
</dbReference>
<gene>
    <name evidence="4" type="ORF">VMF7928_00929</name>
</gene>
<keyword evidence="5" id="KW-1185">Reference proteome</keyword>
<name>A0ABM9A0Y8_9VIBR</name>
<dbReference type="Gene3D" id="1.10.357.10">
    <property type="entry name" value="Tetracycline Repressor, domain 2"/>
    <property type="match status" value="1"/>
</dbReference>
<dbReference type="Proteomes" id="UP000838748">
    <property type="component" value="Unassembled WGS sequence"/>
</dbReference>
<dbReference type="InterPro" id="IPR009057">
    <property type="entry name" value="Homeodomain-like_sf"/>
</dbReference>
<protein>
    <recommendedName>
        <fullName evidence="3">HTH tetR-type domain-containing protein</fullName>
    </recommendedName>
</protein>
<evidence type="ECO:0000313" key="5">
    <source>
        <dbReference type="Proteomes" id="UP000838748"/>
    </source>
</evidence>
<proteinExistence type="predicted"/>
<feature type="DNA-binding region" description="H-T-H motif" evidence="2">
    <location>
        <begin position="41"/>
        <end position="60"/>
    </location>
</feature>